<keyword evidence="2" id="KW-1185">Reference proteome</keyword>
<evidence type="ECO:0000313" key="2">
    <source>
        <dbReference type="Proteomes" id="UP000294835"/>
    </source>
</evidence>
<dbReference type="EMBL" id="SLXP01000025">
    <property type="protein sequence ID" value="TCP38017.1"/>
    <property type="molecule type" value="Genomic_DNA"/>
</dbReference>
<accession>A0A4R2PQP1</accession>
<proteinExistence type="predicted"/>
<evidence type="ECO:0000313" key="1">
    <source>
        <dbReference type="EMBL" id="TCP38017.1"/>
    </source>
</evidence>
<organism evidence="1 2">
    <name type="scientific">Rhodovulum marinum</name>
    <dbReference type="NCBI Taxonomy" id="320662"/>
    <lineage>
        <taxon>Bacteria</taxon>
        <taxon>Pseudomonadati</taxon>
        <taxon>Pseudomonadota</taxon>
        <taxon>Alphaproteobacteria</taxon>
        <taxon>Rhodobacterales</taxon>
        <taxon>Paracoccaceae</taxon>
        <taxon>Rhodovulum</taxon>
    </lineage>
</organism>
<comment type="caution">
    <text evidence="1">The sequence shown here is derived from an EMBL/GenBank/DDBJ whole genome shotgun (WGS) entry which is preliminary data.</text>
</comment>
<gene>
    <name evidence="1" type="ORF">EV662_1255</name>
</gene>
<dbReference type="AlphaFoldDB" id="A0A4R2PQP1"/>
<reference evidence="1 2" key="1">
    <citation type="submission" date="2019-03" db="EMBL/GenBank/DDBJ databases">
        <title>Genomic Encyclopedia of Type Strains, Phase IV (KMG-IV): sequencing the most valuable type-strain genomes for metagenomic binning, comparative biology and taxonomic classification.</title>
        <authorList>
            <person name="Goeker M."/>
        </authorList>
    </citation>
    <scope>NUCLEOTIDE SEQUENCE [LARGE SCALE GENOMIC DNA]</scope>
    <source>
        <strain evidence="1 2">DSM 18063</strain>
    </source>
</reference>
<sequence>MPIVPPEFHAPTYTPEDVARLCRIGGLSPADPARFRQDLEDCAAIYRWESARHHRTARRADLERELAKSAKLARNLAAALDTLPPKARDALVTEIETGIPGALTGSETPFEISLDGLETEALSVALDLPAIERIIGGLASALEDAPERLGNGKRGAQRDWGLRLWMRNIHDLWCSVTDQPFTRDVTDDGQAITPASQFCVAAFEQINPDCPASRVIREQKASISTSRKIAGRIIANSDS</sequence>
<protein>
    <submittedName>
        <fullName evidence="1">Uncharacterized protein</fullName>
    </submittedName>
</protein>
<name>A0A4R2PQP1_9RHOB</name>
<dbReference type="Proteomes" id="UP000294835">
    <property type="component" value="Unassembled WGS sequence"/>
</dbReference>